<reference evidence="4 5" key="1">
    <citation type="submission" date="2017-04" db="EMBL/GenBank/DDBJ databases">
        <title>Genome Sequence of Marinobacter salarius strain SMR5 Isolated from a culture of the Diatom Skeletonema marinoi.</title>
        <authorList>
            <person name="Topel M."/>
            <person name="Pinder M.I.M."/>
            <person name="Johansson O.N."/>
            <person name="Kourtchenko O."/>
            <person name="Godhe A."/>
            <person name="Clarke A.K."/>
        </authorList>
    </citation>
    <scope>NUCLEOTIDE SEQUENCE [LARGE SCALE GENOMIC DNA]</scope>
    <source>
        <strain evidence="4 5">SMR5</strain>
    </source>
</reference>
<dbReference type="GO" id="GO:0019867">
    <property type="term" value="C:outer membrane"/>
    <property type="evidence" value="ECO:0007669"/>
    <property type="project" value="InterPro"/>
</dbReference>
<dbReference type="STRING" id="1420917.AU15_12505"/>
<dbReference type="Proteomes" id="UP000193100">
    <property type="component" value="Chromosome"/>
</dbReference>
<organism evidence="4 5">
    <name type="scientific">Marinobacter salarius</name>
    <dbReference type="NCBI Taxonomy" id="1420917"/>
    <lineage>
        <taxon>Bacteria</taxon>
        <taxon>Pseudomonadati</taxon>
        <taxon>Pseudomonadota</taxon>
        <taxon>Gammaproteobacteria</taxon>
        <taxon>Pseudomonadales</taxon>
        <taxon>Marinobacteraceae</taxon>
        <taxon>Marinobacter</taxon>
    </lineage>
</organism>
<keyword evidence="2" id="KW-0472">Membrane</keyword>
<evidence type="ECO:0000256" key="2">
    <source>
        <dbReference type="ARBA" id="ARBA00023136"/>
    </source>
</evidence>
<dbReference type="Gene3D" id="2.40.160.50">
    <property type="entry name" value="membrane protein fhac: a member of the omp85/tpsb transporter family"/>
    <property type="match status" value="1"/>
</dbReference>
<dbReference type="GeneID" id="77255140"/>
<proteinExistence type="predicted"/>
<evidence type="ECO:0000313" key="5">
    <source>
        <dbReference type="Proteomes" id="UP000193100"/>
    </source>
</evidence>
<protein>
    <submittedName>
        <fullName evidence="4">Outer membrane protein assembly factor BamA</fullName>
    </submittedName>
</protein>
<feature type="domain" description="Bacterial surface antigen (D15)" evidence="3">
    <location>
        <begin position="203"/>
        <end position="578"/>
    </location>
</feature>
<sequence>MTRIVTIDRTWLTVASRRGVPPRATGLGCIFLILGVTLFCQSVRAQQYTGGCIVSAVQPESVDLDQPRDQLARQSDLDIPAGARIGRINIVRRPIFDTTDPEQDNFLYRTLNALNTPTWKSALRAQLVFDEGDVYQPGTLDESERILRQSEYLTAAWIGVTRVCGNELEVTVLARDTWTLLPSVGASRTGGENKTNTGLSDPNFLGSGKSVGISHKKDADRSETSVDFDDPNVLGSHWQAGLSYDKRSDGRGRSAYLERPFYSELAEWRFGLSGEDDIREQSRYVGAEAIADYRQDRDFASVDVGWRLAERNGSQLRLLAGFRYDARAFERLPDETNLDLLPDDRTLSYPWVGFDYRENRFREMTNLTRLQRVEDVRDGFVWRTELGYSSPGFGATEDRAVLNMDFRDALLATDTNYASYGFSQSGTWRFDQHRFENLIGTLSLEYFHGGAVDWNSWYTNLSFTAAHNLTVDQQLLIGGDNGLRGYPSNYQQGNRRALWTLERRYFPDWHPFELFRMGGVIFTDVGRAWFDDGRNSGPDDGVLTDVGFGLRLASSRIEVQRMLHLDFAFPLAGDDSVDQVQVLLRGRSRF</sequence>
<dbReference type="RefSeq" id="WP_227517876.1">
    <property type="nucleotide sequence ID" value="NZ_CP020931.1"/>
</dbReference>
<name>A0A1W6K7D6_9GAMM</name>
<evidence type="ECO:0000313" key="4">
    <source>
        <dbReference type="EMBL" id="ARM83262.1"/>
    </source>
</evidence>
<accession>A0A1W6K7D6</accession>
<dbReference type="AlphaFoldDB" id="A0A1W6K7D6"/>
<evidence type="ECO:0000256" key="1">
    <source>
        <dbReference type="ARBA" id="ARBA00004370"/>
    </source>
</evidence>
<gene>
    <name evidence="4" type="primary">bamA</name>
    <name evidence="4" type="ORF">MARSALSMR5_01168</name>
</gene>
<dbReference type="Pfam" id="PF01103">
    <property type="entry name" value="Omp85"/>
    <property type="match status" value="1"/>
</dbReference>
<comment type="subcellular location">
    <subcellularLocation>
        <location evidence="1">Membrane</location>
    </subcellularLocation>
</comment>
<dbReference type="EMBL" id="CP020931">
    <property type="protein sequence ID" value="ARM83262.1"/>
    <property type="molecule type" value="Genomic_DNA"/>
</dbReference>
<dbReference type="InterPro" id="IPR000184">
    <property type="entry name" value="Bac_surfAg_D15"/>
</dbReference>
<evidence type="ECO:0000259" key="3">
    <source>
        <dbReference type="Pfam" id="PF01103"/>
    </source>
</evidence>